<keyword evidence="1" id="KW-0472">Membrane</keyword>
<dbReference type="AlphaFoldDB" id="A0A9P4P744"/>
<evidence type="ECO:0000313" key="2">
    <source>
        <dbReference type="EMBL" id="KAF2437681.1"/>
    </source>
</evidence>
<organism evidence="2 3">
    <name type="scientific">Karstenula rhodostoma CBS 690.94</name>
    <dbReference type="NCBI Taxonomy" id="1392251"/>
    <lineage>
        <taxon>Eukaryota</taxon>
        <taxon>Fungi</taxon>
        <taxon>Dikarya</taxon>
        <taxon>Ascomycota</taxon>
        <taxon>Pezizomycotina</taxon>
        <taxon>Dothideomycetes</taxon>
        <taxon>Pleosporomycetidae</taxon>
        <taxon>Pleosporales</taxon>
        <taxon>Massarineae</taxon>
        <taxon>Didymosphaeriaceae</taxon>
        <taxon>Karstenula</taxon>
    </lineage>
</organism>
<keyword evidence="1" id="KW-0812">Transmembrane</keyword>
<keyword evidence="3" id="KW-1185">Reference proteome</keyword>
<gene>
    <name evidence="2" type="ORF">P171DRAFT_477993</name>
</gene>
<evidence type="ECO:0000256" key="1">
    <source>
        <dbReference type="SAM" id="Phobius"/>
    </source>
</evidence>
<name>A0A9P4P744_9PLEO</name>
<evidence type="ECO:0000313" key="3">
    <source>
        <dbReference type="Proteomes" id="UP000799764"/>
    </source>
</evidence>
<sequence>MTPPRISQDLASLNQSDCVVDYDEDRRARGRAPTRDPMPTFLEIGYTCIEPSHPYLREIAHPHEIARQRELSRERHENARAQEDTDFLFTGAIAIVTFAGLAFAAYQFFGIQSWQERVLAKRRFPMSSIGAAPEWNGWAGMMESRPSSTTLFLISFLFPYLVSFQLFCNAGHRWNGIGGPA</sequence>
<feature type="transmembrane region" description="Helical" evidence="1">
    <location>
        <begin position="150"/>
        <end position="168"/>
    </location>
</feature>
<protein>
    <submittedName>
        <fullName evidence="2">Uncharacterized protein</fullName>
    </submittedName>
</protein>
<reference evidence="2" key="1">
    <citation type="journal article" date="2020" name="Stud. Mycol.">
        <title>101 Dothideomycetes genomes: a test case for predicting lifestyles and emergence of pathogens.</title>
        <authorList>
            <person name="Haridas S."/>
            <person name="Albert R."/>
            <person name="Binder M."/>
            <person name="Bloem J."/>
            <person name="Labutti K."/>
            <person name="Salamov A."/>
            <person name="Andreopoulos B."/>
            <person name="Baker S."/>
            <person name="Barry K."/>
            <person name="Bills G."/>
            <person name="Bluhm B."/>
            <person name="Cannon C."/>
            <person name="Castanera R."/>
            <person name="Culley D."/>
            <person name="Daum C."/>
            <person name="Ezra D."/>
            <person name="Gonzalez J."/>
            <person name="Henrissat B."/>
            <person name="Kuo A."/>
            <person name="Liang C."/>
            <person name="Lipzen A."/>
            <person name="Lutzoni F."/>
            <person name="Magnuson J."/>
            <person name="Mondo S."/>
            <person name="Nolan M."/>
            <person name="Ohm R."/>
            <person name="Pangilinan J."/>
            <person name="Park H.-J."/>
            <person name="Ramirez L."/>
            <person name="Alfaro M."/>
            <person name="Sun H."/>
            <person name="Tritt A."/>
            <person name="Yoshinaga Y."/>
            <person name="Zwiers L.-H."/>
            <person name="Turgeon B."/>
            <person name="Goodwin S."/>
            <person name="Spatafora J."/>
            <person name="Crous P."/>
            <person name="Grigoriev I."/>
        </authorList>
    </citation>
    <scope>NUCLEOTIDE SEQUENCE</scope>
    <source>
        <strain evidence="2">CBS 690.94</strain>
    </source>
</reference>
<dbReference type="Proteomes" id="UP000799764">
    <property type="component" value="Unassembled WGS sequence"/>
</dbReference>
<proteinExistence type="predicted"/>
<feature type="transmembrane region" description="Helical" evidence="1">
    <location>
        <begin position="87"/>
        <end position="109"/>
    </location>
</feature>
<dbReference type="EMBL" id="MU001515">
    <property type="protein sequence ID" value="KAF2437681.1"/>
    <property type="molecule type" value="Genomic_DNA"/>
</dbReference>
<comment type="caution">
    <text evidence="2">The sequence shown here is derived from an EMBL/GenBank/DDBJ whole genome shotgun (WGS) entry which is preliminary data.</text>
</comment>
<keyword evidence="1" id="KW-1133">Transmembrane helix</keyword>
<accession>A0A9P4P744</accession>